<evidence type="ECO:0000256" key="8">
    <source>
        <dbReference type="SAM" id="SignalP"/>
    </source>
</evidence>
<dbReference type="EMBL" id="SOYY01000025">
    <property type="protein sequence ID" value="KAA0701931.1"/>
    <property type="molecule type" value="Genomic_DNA"/>
</dbReference>
<keyword evidence="4 7" id="KW-0472">Membrane</keyword>
<dbReference type="InterPro" id="IPR002223">
    <property type="entry name" value="Kunitz_BPTI"/>
</dbReference>
<gene>
    <name evidence="11" type="ORF">E1301_Tti017737</name>
</gene>
<keyword evidence="2" id="KW-0646">Protease inhibitor</keyword>
<evidence type="ECO:0000256" key="6">
    <source>
        <dbReference type="ARBA" id="ARBA00023180"/>
    </source>
</evidence>
<keyword evidence="8" id="KW-0732">Signal</keyword>
<comment type="caution">
    <text evidence="11">The sequence shown here is derived from an EMBL/GenBank/DDBJ whole genome shotgun (WGS) entry which is preliminary data.</text>
</comment>
<dbReference type="GO" id="GO:0044483">
    <property type="term" value="P:venom-mediated perturbation of hemostasis"/>
    <property type="evidence" value="ECO:0007669"/>
    <property type="project" value="UniProtKB-ARBA"/>
</dbReference>
<dbReference type="PROSITE" id="PS50986">
    <property type="entry name" value="MANSC"/>
    <property type="match status" value="1"/>
</dbReference>
<keyword evidence="3" id="KW-0722">Serine protease inhibitor</keyword>
<dbReference type="PROSITE" id="PS00280">
    <property type="entry name" value="BPTI_KUNITZ_1"/>
    <property type="match status" value="2"/>
</dbReference>
<dbReference type="GO" id="GO:0016020">
    <property type="term" value="C:membrane"/>
    <property type="evidence" value="ECO:0007669"/>
    <property type="project" value="UniProtKB-SubCell"/>
</dbReference>
<evidence type="ECO:0000256" key="3">
    <source>
        <dbReference type="ARBA" id="ARBA00022900"/>
    </source>
</evidence>
<dbReference type="AlphaFoldDB" id="A0A5A9MYU2"/>
<dbReference type="PANTHER" id="PTHR47247">
    <property type="entry name" value="KUNITZ-TYPE PROTEASE INHIBITOR 2"/>
    <property type="match status" value="1"/>
</dbReference>
<evidence type="ECO:0000259" key="9">
    <source>
        <dbReference type="PROSITE" id="PS50279"/>
    </source>
</evidence>
<dbReference type="Gene3D" id="4.10.410.10">
    <property type="entry name" value="Pancreatic trypsin inhibitor Kunitz domain"/>
    <property type="match status" value="3"/>
</dbReference>
<feature type="signal peptide" evidence="8">
    <location>
        <begin position="1"/>
        <end position="21"/>
    </location>
</feature>
<evidence type="ECO:0000256" key="1">
    <source>
        <dbReference type="ARBA" id="ARBA00004370"/>
    </source>
</evidence>
<evidence type="ECO:0000256" key="7">
    <source>
        <dbReference type="SAM" id="Phobius"/>
    </source>
</evidence>
<keyword evidence="7" id="KW-0812">Transmembrane</keyword>
<keyword evidence="6" id="KW-0325">Glycoprotein</keyword>
<feature type="transmembrane region" description="Helical" evidence="7">
    <location>
        <begin position="380"/>
        <end position="403"/>
    </location>
</feature>
<evidence type="ECO:0000256" key="5">
    <source>
        <dbReference type="ARBA" id="ARBA00023157"/>
    </source>
</evidence>
<evidence type="ECO:0000313" key="12">
    <source>
        <dbReference type="Proteomes" id="UP000324632"/>
    </source>
</evidence>
<dbReference type="SUPFAM" id="SSF57362">
    <property type="entry name" value="BPTI-like"/>
    <property type="match status" value="3"/>
</dbReference>
<feature type="chain" id="PRO_5022715634" evidence="8">
    <location>
        <begin position="22"/>
        <end position="436"/>
    </location>
</feature>
<dbReference type="InterPro" id="IPR036880">
    <property type="entry name" value="Kunitz_BPTI_sf"/>
</dbReference>
<organism evidence="11 12">
    <name type="scientific">Triplophysa tibetana</name>
    <dbReference type="NCBI Taxonomy" id="1572043"/>
    <lineage>
        <taxon>Eukaryota</taxon>
        <taxon>Metazoa</taxon>
        <taxon>Chordata</taxon>
        <taxon>Craniata</taxon>
        <taxon>Vertebrata</taxon>
        <taxon>Euteleostomi</taxon>
        <taxon>Actinopterygii</taxon>
        <taxon>Neopterygii</taxon>
        <taxon>Teleostei</taxon>
        <taxon>Ostariophysi</taxon>
        <taxon>Cypriniformes</taxon>
        <taxon>Nemacheilidae</taxon>
        <taxon>Triplophysa</taxon>
    </lineage>
</organism>
<keyword evidence="7" id="KW-1133">Transmembrane helix</keyword>
<feature type="domain" description="BPTI/Kunitz inhibitor" evidence="9">
    <location>
        <begin position="239"/>
        <end position="287"/>
    </location>
</feature>
<dbReference type="Pfam" id="PF00014">
    <property type="entry name" value="Kunitz_BPTI"/>
    <property type="match status" value="3"/>
</dbReference>
<dbReference type="SMART" id="SM00131">
    <property type="entry name" value="KU"/>
    <property type="match status" value="3"/>
</dbReference>
<dbReference type="InterPro" id="IPR020901">
    <property type="entry name" value="Prtase_inh_Kunz-CS"/>
</dbReference>
<reference evidence="11 12" key="1">
    <citation type="journal article" date="2019" name="Mol. Ecol. Resour.">
        <title>Chromosome-level genome assembly of Triplophysa tibetana, a fish adapted to the harsh high-altitude environment of the Tibetan Plateau.</title>
        <authorList>
            <person name="Yang X."/>
            <person name="Liu H."/>
            <person name="Ma Z."/>
            <person name="Zou Y."/>
            <person name="Zou M."/>
            <person name="Mao Y."/>
            <person name="Li X."/>
            <person name="Wang H."/>
            <person name="Chen T."/>
            <person name="Wang W."/>
            <person name="Yang R."/>
        </authorList>
    </citation>
    <scope>NUCLEOTIDE SEQUENCE [LARGE SCALE GENOMIC DNA]</scope>
    <source>
        <strain evidence="11">TTIB1903HZAU</strain>
        <tissue evidence="11">Muscle</tissue>
    </source>
</reference>
<dbReference type="PANTHER" id="PTHR47247:SF1">
    <property type="entry name" value="KUNITZ-TYPE PROTEASE INHIBITOR 2"/>
    <property type="match status" value="1"/>
</dbReference>
<dbReference type="FunFam" id="4.10.410.10:FF:000021">
    <property type="entry name" value="Serine protease inhibitor, putative"/>
    <property type="match status" value="1"/>
</dbReference>
<feature type="domain" description="BPTI/Kunitz inhibitor" evidence="9">
    <location>
        <begin position="313"/>
        <end position="363"/>
    </location>
</feature>
<sequence length="436" mass="48340">MAQVWFTCVVGFLCCLPLLNACTWDPNTDLEQGLDIKSYDNGAAYLAYLPEISDDEECQQACCDRDECHLALIGTPADAGKSECRLVSCIKDGVDVCVLMPSTQFKVYRKIDGAGDVLNQNDADVRSAFTTDDCRLPSVVGKCRAAFPRFYYNVTSQSCEQFVYGGCGGNNNNFETQEACETACSGMKELDSHVVSQRSRMSNPEERTVIQQSDKYKSFLADEPKALPKMTSDEFKEKCLASEETGPCRASMRRYVYKNGACEQFIYGGCRGNKNNYETEEACMTTCTVTVIPRNEEAPVAAVTPSSPSQEACFAPAQSGPCRAAFNMFYFESSTQSCQPFIYGGCRGNQNRYSSEEECMSACSGNQWSSHGQHRRWTPAFFLVATLAIMSAVLLVGLILIAVRRGSRRFLVFDDKEELLPADEWSFEQSTKTVSK</sequence>
<accession>A0A5A9MYU2</accession>
<dbReference type="Pfam" id="PF07502">
    <property type="entry name" value="MANEC"/>
    <property type="match status" value="1"/>
</dbReference>
<evidence type="ECO:0000313" key="11">
    <source>
        <dbReference type="EMBL" id="KAA0701931.1"/>
    </source>
</evidence>
<dbReference type="InterPro" id="IPR013980">
    <property type="entry name" value="MANSC_dom"/>
</dbReference>
<keyword evidence="5" id="KW-1015">Disulfide bond</keyword>
<evidence type="ECO:0000256" key="4">
    <source>
        <dbReference type="ARBA" id="ARBA00023136"/>
    </source>
</evidence>
<feature type="domain" description="BPTI/Kunitz inhibitor" evidence="9">
    <location>
        <begin position="134"/>
        <end position="184"/>
    </location>
</feature>
<protein>
    <submittedName>
        <fullName evidence="11">Tissue factor pathway inhibitor</fullName>
    </submittedName>
</protein>
<dbReference type="PROSITE" id="PS50279">
    <property type="entry name" value="BPTI_KUNITZ_2"/>
    <property type="match status" value="3"/>
</dbReference>
<dbReference type="Proteomes" id="UP000324632">
    <property type="component" value="Chromosome 25"/>
</dbReference>
<dbReference type="PRINTS" id="PR00759">
    <property type="entry name" value="BASICPTASE"/>
</dbReference>
<evidence type="ECO:0000256" key="2">
    <source>
        <dbReference type="ARBA" id="ARBA00022690"/>
    </source>
</evidence>
<comment type="subcellular location">
    <subcellularLocation>
        <location evidence="1">Membrane</location>
    </subcellularLocation>
</comment>
<dbReference type="FunFam" id="4.10.410.10:FF:000004">
    <property type="entry name" value="Tissue factor pathway inhibitor"/>
    <property type="match status" value="1"/>
</dbReference>
<feature type="domain" description="MANSC" evidence="10">
    <location>
        <begin position="27"/>
        <end position="108"/>
    </location>
</feature>
<keyword evidence="12" id="KW-1185">Reference proteome</keyword>
<evidence type="ECO:0000259" key="10">
    <source>
        <dbReference type="PROSITE" id="PS50986"/>
    </source>
</evidence>
<dbReference type="GO" id="GO:0004867">
    <property type="term" value="F:serine-type endopeptidase inhibitor activity"/>
    <property type="evidence" value="ECO:0007669"/>
    <property type="project" value="UniProtKB-KW"/>
</dbReference>
<name>A0A5A9MYU2_9TELE</name>
<proteinExistence type="predicted"/>